<dbReference type="RefSeq" id="WP_229730173.1">
    <property type="nucleotide sequence ID" value="NZ_BMFO01000002.1"/>
</dbReference>
<reference evidence="1" key="1">
    <citation type="journal article" date="2014" name="Int. J. Syst. Evol. Microbiol.">
        <title>Complete genome sequence of Corynebacterium casei LMG S-19264T (=DSM 44701T), isolated from a smear-ripened cheese.</title>
        <authorList>
            <consortium name="US DOE Joint Genome Institute (JGI-PGF)"/>
            <person name="Walter F."/>
            <person name="Albersmeier A."/>
            <person name="Kalinowski J."/>
            <person name="Ruckert C."/>
        </authorList>
    </citation>
    <scope>NUCLEOTIDE SEQUENCE</scope>
    <source>
        <strain evidence="1">CGMCC 1.12726</strain>
    </source>
</reference>
<dbReference type="Proteomes" id="UP000632858">
    <property type="component" value="Unassembled WGS sequence"/>
</dbReference>
<evidence type="ECO:0000313" key="1">
    <source>
        <dbReference type="EMBL" id="GGF88616.1"/>
    </source>
</evidence>
<accession>A0A917CIA8</accession>
<evidence type="ECO:0008006" key="3">
    <source>
        <dbReference type="Google" id="ProtNLM"/>
    </source>
</evidence>
<protein>
    <recommendedName>
        <fullName evidence="3">BrnA antitoxin family protein</fullName>
    </recommendedName>
</protein>
<proteinExistence type="predicted"/>
<organism evidence="1 2">
    <name type="scientific">Arenimonas maotaiensis</name>
    <dbReference type="NCBI Taxonomy" id="1446479"/>
    <lineage>
        <taxon>Bacteria</taxon>
        <taxon>Pseudomonadati</taxon>
        <taxon>Pseudomonadota</taxon>
        <taxon>Gammaproteobacteria</taxon>
        <taxon>Lysobacterales</taxon>
        <taxon>Lysobacteraceae</taxon>
        <taxon>Arenimonas</taxon>
    </lineage>
</organism>
<dbReference type="AlphaFoldDB" id="A0A917CIA8"/>
<name>A0A917CIA8_9GAMM</name>
<evidence type="ECO:0000313" key="2">
    <source>
        <dbReference type="Proteomes" id="UP000632858"/>
    </source>
</evidence>
<dbReference type="EMBL" id="BMFO01000002">
    <property type="protein sequence ID" value="GGF88616.1"/>
    <property type="molecule type" value="Genomic_DNA"/>
</dbReference>
<comment type="caution">
    <text evidence="1">The sequence shown here is derived from an EMBL/GenBank/DDBJ whole genome shotgun (WGS) entry which is preliminary data.</text>
</comment>
<keyword evidence="2" id="KW-1185">Reference proteome</keyword>
<dbReference type="InterPro" id="IPR025528">
    <property type="entry name" value="BrnA_antitoxin"/>
</dbReference>
<reference evidence="1" key="2">
    <citation type="submission" date="2020-09" db="EMBL/GenBank/DDBJ databases">
        <authorList>
            <person name="Sun Q."/>
            <person name="Zhou Y."/>
        </authorList>
    </citation>
    <scope>NUCLEOTIDE SEQUENCE</scope>
    <source>
        <strain evidence="1">CGMCC 1.12726</strain>
    </source>
</reference>
<sequence>MKSDLRRVDVHRVRSGEYAELPELDEDMLARGRFKRAGRPLAADPRRQVTIRLPESVLLAWKASGPGWQTRMADVLGKRRPQARAAKR</sequence>
<gene>
    <name evidence="1" type="ORF">GCM10010960_08080</name>
</gene>
<dbReference type="Pfam" id="PF14384">
    <property type="entry name" value="BrnA_antitoxin"/>
    <property type="match status" value="1"/>
</dbReference>